<evidence type="ECO:0000313" key="1">
    <source>
        <dbReference type="EMBL" id="CUN69657.1"/>
    </source>
</evidence>
<sequence>MSNMSYCRFQNTYGDAAECLDALEQQKELSGDEYNAARNMFLEFLRFCVDMEIIEDFDKERFGEYLGELRTGRD</sequence>
<evidence type="ECO:0000313" key="4">
    <source>
        <dbReference type="EMBL" id="MSB49625.1"/>
    </source>
</evidence>
<accession>A0A173Z1D9</accession>
<evidence type="ECO:0000313" key="3">
    <source>
        <dbReference type="EMBL" id="MDB7933548.1"/>
    </source>
</evidence>
<dbReference type="GeneID" id="89522092"/>
<dbReference type="EMBL" id="WKPO01000018">
    <property type="protein sequence ID" value="MSB49625.1"/>
    <property type="molecule type" value="Genomic_DNA"/>
</dbReference>
<name>A0A173Z1D9_FLAPL</name>
<dbReference type="Proteomes" id="UP000429811">
    <property type="component" value="Unassembled WGS sequence"/>
</dbReference>
<evidence type="ECO:0000313" key="6">
    <source>
        <dbReference type="Proteomes" id="UP000429811"/>
    </source>
</evidence>
<dbReference type="Proteomes" id="UP001211173">
    <property type="component" value="Unassembled WGS sequence"/>
</dbReference>
<protein>
    <submittedName>
        <fullName evidence="1">Uncharacterized protein</fullName>
    </submittedName>
</protein>
<dbReference type="Proteomes" id="UP001211006">
    <property type="component" value="Unassembled WGS sequence"/>
</dbReference>
<dbReference type="EMBL" id="JAQLWV010000014">
    <property type="protein sequence ID" value="MDB7933548.1"/>
    <property type="molecule type" value="Genomic_DNA"/>
</dbReference>
<dbReference type="EMBL" id="JAQLWO010000002">
    <property type="protein sequence ID" value="MDB7904961.1"/>
    <property type="molecule type" value="Genomic_DNA"/>
</dbReference>
<organism evidence="1 5">
    <name type="scientific">Flavonifractor plautii</name>
    <name type="common">Fusobacterium plautii</name>
    <dbReference type="NCBI Taxonomy" id="292800"/>
    <lineage>
        <taxon>Bacteria</taxon>
        <taxon>Bacillati</taxon>
        <taxon>Bacillota</taxon>
        <taxon>Clostridia</taxon>
        <taxon>Eubacteriales</taxon>
        <taxon>Oscillospiraceae</taxon>
        <taxon>Flavonifractor</taxon>
    </lineage>
</organism>
<reference evidence="1 5" key="1">
    <citation type="submission" date="2015-09" db="EMBL/GenBank/DDBJ databases">
        <authorList>
            <consortium name="Pathogen Informatics"/>
        </authorList>
    </citation>
    <scope>NUCLEOTIDE SEQUENCE [LARGE SCALE GENOMIC DNA]</scope>
    <source>
        <strain evidence="1 5">2789STDY5608854</strain>
    </source>
</reference>
<dbReference type="AlphaFoldDB" id="A0A173Z1D9"/>
<reference evidence="2" key="3">
    <citation type="submission" date="2023-01" db="EMBL/GenBank/DDBJ databases">
        <title>Human gut microbiome strain richness.</title>
        <authorList>
            <person name="Chen-Liaw A."/>
        </authorList>
    </citation>
    <scope>NUCLEOTIDE SEQUENCE</scope>
    <source>
        <strain evidence="3">1001287st1_F4_1001285I_161205</strain>
        <strain evidence="2">2225st1_A6_2225SCRN_200828</strain>
    </source>
</reference>
<evidence type="ECO:0000313" key="5">
    <source>
        <dbReference type="Proteomes" id="UP000095746"/>
    </source>
</evidence>
<dbReference type="Proteomes" id="UP000095746">
    <property type="component" value="Unassembled WGS sequence"/>
</dbReference>
<gene>
    <name evidence="1" type="ORF">ERS852411_00335</name>
    <name evidence="4" type="ORF">GKE90_13125</name>
    <name evidence="2" type="ORF">PND83_03130</name>
    <name evidence="3" type="ORF">PNE06_10735</name>
</gene>
<reference evidence="4 6" key="2">
    <citation type="journal article" date="2019" name="Nat. Med.">
        <title>A library of human gut bacterial isolates paired with longitudinal multiomics data enables mechanistic microbiome research.</title>
        <authorList>
            <person name="Poyet M."/>
            <person name="Groussin M."/>
            <person name="Gibbons S.M."/>
            <person name="Avila-Pacheco J."/>
            <person name="Jiang X."/>
            <person name="Kearney S.M."/>
            <person name="Perrotta A.R."/>
            <person name="Berdy B."/>
            <person name="Zhao S."/>
            <person name="Lieberman T.D."/>
            <person name="Swanson P.K."/>
            <person name="Smith M."/>
            <person name="Roesemann S."/>
            <person name="Alexander J.E."/>
            <person name="Rich S.A."/>
            <person name="Livny J."/>
            <person name="Vlamakis H."/>
            <person name="Clish C."/>
            <person name="Bullock K."/>
            <person name="Deik A."/>
            <person name="Scott J."/>
            <person name="Pierce K.A."/>
            <person name="Xavier R.J."/>
            <person name="Alm E.J."/>
        </authorList>
    </citation>
    <scope>NUCLEOTIDE SEQUENCE [LARGE SCALE GENOMIC DNA]</scope>
    <source>
        <strain evidence="4 6">BIOML-A5</strain>
    </source>
</reference>
<evidence type="ECO:0000313" key="2">
    <source>
        <dbReference type="EMBL" id="MDB7904961.1"/>
    </source>
</evidence>
<proteinExistence type="predicted"/>
<dbReference type="EMBL" id="CYZT01000010">
    <property type="protein sequence ID" value="CUN69657.1"/>
    <property type="molecule type" value="Genomic_DNA"/>
</dbReference>
<dbReference type="RefSeq" id="WP_009259428.1">
    <property type="nucleotide sequence ID" value="NZ_BAABZG010000001.1"/>
</dbReference>